<dbReference type="InterPro" id="IPR005785">
    <property type="entry name" value="B_amino_transI"/>
</dbReference>
<dbReference type="PANTHER" id="PTHR42743">
    <property type="entry name" value="AMINO-ACID AMINOTRANSFERASE"/>
    <property type="match status" value="1"/>
</dbReference>
<dbReference type="UniPathway" id="UPA00049">
    <property type="reaction ID" value="UER00062"/>
</dbReference>
<dbReference type="EMBL" id="DRBS01000086">
    <property type="protein sequence ID" value="HDD43673.1"/>
    <property type="molecule type" value="Genomic_DNA"/>
</dbReference>
<dbReference type="GO" id="GO:0009098">
    <property type="term" value="P:L-leucine biosynthetic process"/>
    <property type="evidence" value="ECO:0007669"/>
    <property type="project" value="UniProtKB-UniPathway"/>
</dbReference>
<evidence type="ECO:0000256" key="11">
    <source>
        <dbReference type="ARBA" id="ARBA00023304"/>
    </source>
</evidence>
<evidence type="ECO:0000256" key="17">
    <source>
        <dbReference type="RuleBase" id="RU364094"/>
    </source>
</evidence>
<reference evidence="18" key="1">
    <citation type="journal article" date="2020" name="mSystems">
        <title>Genome- and Community-Level Interaction Insights into Carbon Utilization and Element Cycling Functions of Hydrothermarchaeota in Hydrothermal Sediment.</title>
        <authorList>
            <person name="Zhou Z."/>
            <person name="Liu Y."/>
            <person name="Xu W."/>
            <person name="Pan J."/>
            <person name="Luo Z.H."/>
            <person name="Li M."/>
        </authorList>
    </citation>
    <scope>NUCLEOTIDE SEQUENCE [LARGE SCALE GENOMIC DNA]</scope>
    <source>
        <strain evidence="18">HyVt-233</strain>
    </source>
</reference>
<dbReference type="InterPro" id="IPR018300">
    <property type="entry name" value="Aminotrans_IV_CS"/>
</dbReference>
<proteinExistence type="inferred from homology"/>
<evidence type="ECO:0000256" key="4">
    <source>
        <dbReference type="ARBA" id="ARBA00004931"/>
    </source>
</evidence>
<comment type="pathway">
    <text evidence="4 17">Amino-acid biosynthesis; L-valine biosynthesis; L-valine from pyruvate: step 4/4.</text>
</comment>
<evidence type="ECO:0000256" key="16">
    <source>
        <dbReference type="RuleBase" id="RU004516"/>
    </source>
</evidence>
<keyword evidence="7 17" id="KW-0032">Aminotransferase</keyword>
<comment type="function">
    <text evidence="2 17">Acts on leucine, isoleucine and valine.</text>
</comment>
<dbReference type="NCBIfam" id="TIGR01122">
    <property type="entry name" value="ilvE_I"/>
    <property type="match status" value="1"/>
</dbReference>
<dbReference type="Gene3D" id="3.30.470.10">
    <property type="match status" value="1"/>
</dbReference>
<dbReference type="UniPathway" id="UPA00047">
    <property type="reaction ID" value="UER00058"/>
</dbReference>
<evidence type="ECO:0000256" key="6">
    <source>
        <dbReference type="ARBA" id="ARBA00009320"/>
    </source>
</evidence>
<dbReference type="InterPro" id="IPR033939">
    <property type="entry name" value="BCAT_family"/>
</dbReference>
<dbReference type="InterPro" id="IPR001544">
    <property type="entry name" value="Aminotrans_IV"/>
</dbReference>
<dbReference type="GO" id="GO:0004084">
    <property type="term" value="F:branched-chain-amino-acid transaminase activity"/>
    <property type="evidence" value="ECO:0007669"/>
    <property type="project" value="UniProtKB-EC"/>
</dbReference>
<evidence type="ECO:0000256" key="5">
    <source>
        <dbReference type="ARBA" id="ARBA00005072"/>
    </source>
</evidence>
<comment type="pathway">
    <text evidence="3 17">Amino-acid biosynthesis; L-isoleucine biosynthesis; L-isoleucine from 2-oxobutanoate: step 4/4.</text>
</comment>
<dbReference type="Proteomes" id="UP000886289">
    <property type="component" value="Unassembled WGS sequence"/>
</dbReference>
<dbReference type="PANTHER" id="PTHR42743:SF11">
    <property type="entry name" value="AMINODEOXYCHORISMATE LYASE"/>
    <property type="match status" value="1"/>
</dbReference>
<sequence length="306" mass="34846">MVEKANYIWMDGKLIPWDKAQVHVLTHTLHYGLGVFEGIRCYKCVDGRSAVFRLKDHIRRLFDSAHSMMIKIPFTQKEIYQAVIETLKANEQNEAYIRPIVFIGEGSMGLYPKNNPIRVSIITWQWGAYLGKEGLKEGIRTKVSSFTRHHVNAMMTKTKTVGNYVNSILAKMEVTQAGYDEAIMLDTEGYVCEATGENIFIIRDGIIKTPPLTSALSGITRNSIIILAKDLGYEVKEERFTRDELYIADEAFFCGTAAEITPIKEVDDRQIGTGTPGPITKKLQSLYFEVVRGKVKKYHYWLDFIE</sequence>
<evidence type="ECO:0000313" key="18">
    <source>
        <dbReference type="EMBL" id="HDD43673.1"/>
    </source>
</evidence>
<dbReference type="PROSITE" id="PS00770">
    <property type="entry name" value="AA_TRANSFER_CLASS_4"/>
    <property type="match status" value="1"/>
</dbReference>
<comment type="cofactor">
    <cofactor evidence="1 16">
        <name>pyridoxal 5'-phosphate</name>
        <dbReference type="ChEBI" id="CHEBI:597326"/>
    </cofactor>
</comment>
<evidence type="ECO:0000256" key="1">
    <source>
        <dbReference type="ARBA" id="ARBA00001933"/>
    </source>
</evidence>
<dbReference type="GO" id="GO:0009097">
    <property type="term" value="P:isoleucine biosynthetic process"/>
    <property type="evidence" value="ECO:0007669"/>
    <property type="project" value="UniProtKB-UniPathway"/>
</dbReference>
<evidence type="ECO:0000256" key="8">
    <source>
        <dbReference type="ARBA" id="ARBA00022605"/>
    </source>
</evidence>
<dbReference type="FunFam" id="3.20.10.10:FF:000001">
    <property type="entry name" value="Branched-chain-amino-acid aminotransferase"/>
    <property type="match status" value="1"/>
</dbReference>
<comment type="catalytic activity">
    <reaction evidence="14 17">
        <text>L-leucine + 2-oxoglutarate = 4-methyl-2-oxopentanoate + L-glutamate</text>
        <dbReference type="Rhea" id="RHEA:18321"/>
        <dbReference type="ChEBI" id="CHEBI:16810"/>
        <dbReference type="ChEBI" id="CHEBI:17865"/>
        <dbReference type="ChEBI" id="CHEBI:29985"/>
        <dbReference type="ChEBI" id="CHEBI:57427"/>
        <dbReference type="EC" id="2.6.1.42"/>
    </reaction>
</comment>
<dbReference type="UniPathway" id="UPA00048">
    <property type="reaction ID" value="UER00073"/>
</dbReference>
<protein>
    <recommendedName>
        <fullName evidence="17">Branched-chain-amino-acid aminotransferase</fullName>
        <shortName evidence="17">BCAT</shortName>
        <ecNumber evidence="17">2.6.1.42</ecNumber>
    </recommendedName>
</protein>
<keyword evidence="11 17" id="KW-0100">Branched-chain amino acid biosynthesis</keyword>
<comment type="catalytic activity">
    <reaction evidence="13 17">
        <text>L-isoleucine + 2-oxoglutarate = (S)-3-methyl-2-oxopentanoate + L-glutamate</text>
        <dbReference type="Rhea" id="RHEA:24801"/>
        <dbReference type="ChEBI" id="CHEBI:16810"/>
        <dbReference type="ChEBI" id="CHEBI:29985"/>
        <dbReference type="ChEBI" id="CHEBI:35146"/>
        <dbReference type="ChEBI" id="CHEBI:58045"/>
        <dbReference type="EC" id="2.6.1.42"/>
    </reaction>
</comment>
<keyword evidence="9 17" id="KW-0808">Transferase</keyword>
<dbReference type="CDD" id="cd01557">
    <property type="entry name" value="BCAT_beta_family"/>
    <property type="match status" value="1"/>
</dbReference>
<dbReference type="AlphaFoldDB" id="A0A7C0U214"/>
<dbReference type="GO" id="GO:0009099">
    <property type="term" value="P:L-valine biosynthetic process"/>
    <property type="evidence" value="ECO:0007669"/>
    <property type="project" value="UniProtKB-UniPathway"/>
</dbReference>
<comment type="caution">
    <text evidence="18">The sequence shown here is derived from an EMBL/GenBank/DDBJ whole genome shotgun (WGS) entry which is preliminary data.</text>
</comment>
<comment type="similarity">
    <text evidence="6 15">Belongs to the class-IV pyridoxal-phosphate-dependent aminotransferase family.</text>
</comment>
<evidence type="ECO:0000256" key="10">
    <source>
        <dbReference type="ARBA" id="ARBA00022898"/>
    </source>
</evidence>
<comment type="pathway">
    <text evidence="5 17">Amino-acid biosynthesis; L-leucine biosynthesis; L-leucine from 3-methyl-2-oxobutanoate: step 4/4.</text>
</comment>
<dbReference type="NCBIfam" id="NF005146">
    <property type="entry name" value="PRK06606.1"/>
    <property type="match status" value="1"/>
</dbReference>
<dbReference type="EC" id="2.6.1.42" evidence="17"/>
<comment type="catalytic activity">
    <reaction evidence="12 17">
        <text>L-valine + 2-oxoglutarate = 3-methyl-2-oxobutanoate + L-glutamate</text>
        <dbReference type="Rhea" id="RHEA:24813"/>
        <dbReference type="ChEBI" id="CHEBI:11851"/>
        <dbReference type="ChEBI" id="CHEBI:16810"/>
        <dbReference type="ChEBI" id="CHEBI:29985"/>
        <dbReference type="ChEBI" id="CHEBI:57762"/>
        <dbReference type="EC" id="2.6.1.42"/>
    </reaction>
</comment>
<dbReference type="Gene3D" id="3.20.10.10">
    <property type="entry name" value="D-amino Acid Aminotransferase, subunit A, domain 2"/>
    <property type="match status" value="1"/>
</dbReference>
<dbReference type="SUPFAM" id="SSF56752">
    <property type="entry name" value="D-aminoacid aminotransferase-like PLP-dependent enzymes"/>
    <property type="match status" value="1"/>
</dbReference>
<evidence type="ECO:0000256" key="9">
    <source>
        <dbReference type="ARBA" id="ARBA00022679"/>
    </source>
</evidence>
<accession>A0A7C0U214</accession>
<evidence type="ECO:0000256" key="14">
    <source>
        <dbReference type="ARBA" id="ARBA00049229"/>
    </source>
</evidence>
<keyword evidence="10 16" id="KW-0663">Pyridoxal phosphate</keyword>
<dbReference type="GO" id="GO:0005829">
    <property type="term" value="C:cytosol"/>
    <property type="evidence" value="ECO:0007669"/>
    <property type="project" value="TreeGrafter"/>
</dbReference>
<evidence type="ECO:0000256" key="13">
    <source>
        <dbReference type="ARBA" id="ARBA00048798"/>
    </source>
</evidence>
<evidence type="ECO:0000256" key="3">
    <source>
        <dbReference type="ARBA" id="ARBA00004824"/>
    </source>
</evidence>
<evidence type="ECO:0000256" key="2">
    <source>
        <dbReference type="ARBA" id="ARBA00003109"/>
    </source>
</evidence>
<keyword evidence="8 17" id="KW-0028">Amino-acid biosynthesis</keyword>
<name>A0A7C0U214_DESA2</name>
<organism evidence="18">
    <name type="scientific">Desulfofervidus auxilii</name>
    <dbReference type="NCBI Taxonomy" id="1621989"/>
    <lineage>
        <taxon>Bacteria</taxon>
        <taxon>Pseudomonadati</taxon>
        <taxon>Thermodesulfobacteriota</taxon>
        <taxon>Candidatus Desulfofervidia</taxon>
        <taxon>Candidatus Desulfofervidales</taxon>
        <taxon>Candidatus Desulfofervidaceae</taxon>
        <taxon>Candidatus Desulfofervidus</taxon>
    </lineage>
</organism>
<evidence type="ECO:0000256" key="15">
    <source>
        <dbReference type="RuleBase" id="RU004106"/>
    </source>
</evidence>
<dbReference type="InterPro" id="IPR043132">
    <property type="entry name" value="BCAT-like_C"/>
</dbReference>
<evidence type="ECO:0000256" key="12">
    <source>
        <dbReference type="ARBA" id="ARBA00048212"/>
    </source>
</evidence>
<gene>
    <name evidence="17" type="primary">ilvE</name>
    <name evidence="18" type="ORF">ENG63_02260</name>
</gene>
<dbReference type="Pfam" id="PF01063">
    <property type="entry name" value="Aminotran_4"/>
    <property type="match status" value="1"/>
</dbReference>
<dbReference type="InterPro" id="IPR050571">
    <property type="entry name" value="Class-IV_PLP-Dep_Aminotrnsfr"/>
</dbReference>
<dbReference type="InterPro" id="IPR043131">
    <property type="entry name" value="BCAT-like_N"/>
</dbReference>
<evidence type="ECO:0000256" key="7">
    <source>
        <dbReference type="ARBA" id="ARBA00022576"/>
    </source>
</evidence>
<dbReference type="InterPro" id="IPR036038">
    <property type="entry name" value="Aminotransferase-like"/>
</dbReference>